<comment type="subcellular location">
    <subcellularLocation>
        <location evidence="1">Nucleus</location>
    </subcellularLocation>
</comment>
<keyword evidence="5" id="KW-0539">Nucleus</keyword>
<feature type="region of interest" description="Disordered" evidence="6">
    <location>
        <begin position="32"/>
        <end position="69"/>
    </location>
</feature>
<evidence type="ECO:0000313" key="7">
    <source>
        <dbReference type="EMBL" id="SCV03727.1"/>
    </source>
</evidence>
<dbReference type="PANTHER" id="PTHR15263">
    <property type="entry name" value="I-KAPPA-B-LIKE PROTEIN IKBL"/>
    <property type="match status" value="1"/>
</dbReference>
<dbReference type="EMBL" id="LT598453">
    <property type="protein sequence ID" value="SCV03727.1"/>
    <property type="molecule type" value="Genomic_DNA"/>
</dbReference>
<evidence type="ECO:0000313" key="8">
    <source>
        <dbReference type="Proteomes" id="UP000189911"/>
    </source>
</evidence>
<dbReference type="PANTHER" id="PTHR15263:SF1">
    <property type="entry name" value="NF-KAPPA-B INHIBITOR-LIKE PROTEIN 1"/>
    <property type="match status" value="1"/>
</dbReference>
<feature type="compositionally biased region" description="Low complexity" evidence="6">
    <location>
        <begin position="116"/>
        <end position="131"/>
    </location>
</feature>
<dbReference type="GO" id="GO:0005634">
    <property type="term" value="C:nucleus"/>
    <property type="evidence" value="ECO:0007669"/>
    <property type="project" value="UniProtKB-SubCell"/>
</dbReference>
<dbReference type="AlphaFoldDB" id="A0A1G4KGS8"/>
<keyword evidence="8" id="KW-1185">Reference proteome</keyword>
<keyword evidence="3" id="KW-0677">Repeat</keyword>
<evidence type="ECO:0000256" key="2">
    <source>
        <dbReference type="ARBA" id="ARBA00022553"/>
    </source>
</evidence>
<evidence type="ECO:0000256" key="6">
    <source>
        <dbReference type="SAM" id="MobiDB-lite"/>
    </source>
</evidence>
<reference evidence="8" key="1">
    <citation type="submission" date="2016-03" db="EMBL/GenBank/DDBJ databases">
        <authorList>
            <person name="Devillers Hugo."/>
        </authorList>
    </citation>
    <scope>NUCLEOTIDE SEQUENCE [LARGE SCALE GENOMIC DNA]</scope>
</reference>
<dbReference type="Proteomes" id="UP000189911">
    <property type="component" value="Chromosome G"/>
</dbReference>
<keyword evidence="4" id="KW-0040">ANK repeat</keyword>
<gene>
    <name evidence="7" type="ORF">LANO_0G05886G</name>
</gene>
<feature type="compositionally biased region" description="Basic residues" evidence="6">
    <location>
        <begin position="43"/>
        <end position="52"/>
    </location>
</feature>
<proteinExistence type="predicted"/>
<feature type="region of interest" description="Disordered" evidence="6">
    <location>
        <begin position="116"/>
        <end position="135"/>
    </location>
</feature>
<organism evidence="7 8">
    <name type="scientific">Lachancea nothofagi CBS 11611</name>
    <dbReference type="NCBI Taxonomy" id="1266666"/>
    <lineage>
        <taxon>Eukaryota</taxon>
        <taxon>Fungi</taxon>
        <taxon>Dikarya</taxon>
        <taxon>Ascomycota</taxon>
        <taxon>Saccharomycotina</taxon>
        <taxon>Saccharomycetes</taxon>
        <taxon>Saccharomycetales</taxon>
        <taxon>Saccharomycetaceae</taxon>
        <taxon>Lachancea</taxon>
    </lineage>
</organism>
<sequence>MSLSADFLSPSDSDNETDMKYLKPILVRKRSKQSLSCRMMRSNGRRPVLRSRKLPEASAGSRSDTELSISTSWPHADSLLTSEPEFVKANTEPCPKRTHIMTETLLESSLCNDNSSITYSPSHSQSSSPKPVKVKVRDPDSISEMTYEYGAPIKGYRFVGNERDLKNYLEAKKLKLPSVEAENTELKIDPLIFDKYERKSHTKAFDDVSLYLKREPGTTRVPIPNAPLIGEVTVEAIKSVDIRSFLEKCASHLNTSVRELLKQERVAWHPDKALRGSTRVATEDLSIVTKVFQTVNSLWEETRKA</sequence>
<evidence type="ECO:0000256" key="5">
    <source>
        <dbReference type="ARBA" id="ARBA00023242"/>
    </source>
</evidence>
<evidence type="ECO:0000256" key="3">
    <source>
        <dbReference type="ARBA" id="ARBA00022737"/>
    </source>
</evidence>
<feature type="compositionally biased region" description="Polar residues" evidence="6">
    <location>
        <begin position="60"/>
        <end position="69"/>
    </location>
</feature>
<keyword evidence="2" id="KW-0597">Phosphoprotein</keyword>
<name>A0A1G4KGS8_9SACH</name>
<dbReference type="InterPro" id="IPR038753">
    <property type="entry name" value="NFKBIL1"/>
</dbReference>
<dbReference type="GO" id="GO:0043124">
    <property type="term" value="P:negative regulation of canonical NF-kappaB signal transduction"/>
    <property type="evidence" value="ECO:0007669"/>
    <property type="project" value="InterPro"/>
</dbReference>
<protein>
    <submittedName>
        <fullName evidence="7">LANO_0G05886g1_1</fullName>
    </submittedName>
</protein>
<accession>A0A1G4KGS8</accession>
<evidence type="ECO:0000256" key="4">
    <source>
        <dbReference type="ARBA" id="ARBA00023043"/>
    </source>
</evidence>
<evidence type="ECO:0000256" key="1">
    <source>
        <dbReference type="ARBA" id="ARBA00004123"/>
    </source>
</evidence>
<dbReference type="OrthoDB" id="412109at2759"/>